<feature type="transmembrane region" description="Helical" evidence="2">
    <location>
        <begin position="156"/>
        <end position="181"/>
    </location>
</feature>
<feature type="transmembrane region" description="Helical" evidence="2">
    <location>
        <begin position="113"/>
        <end position="136"/>
    </location>
</feature>
<keyword evidence="2" id="KW-0472">Membrane</keyword>
<dbReference type="Proteomes" id="UP001527925">
    <property type="component" value="Unassembled WGS sequence"/>
</dbReference>
<evidence type="ECO:0000313" key="3">
    <source>
        <dbReference type="EMBL" id="KAL2916425.1"/>
    </source>
</evidence>
<feature type="transmembrane region" description="Helical" evidence="2">
    <location>
        <begin position="193"/>
        <end position="217"/>
    </location>
</feature>
<protein>
    <submittedName>
        <fullName evidence="3">Uncharacterized protein</fullName>
    </submittedName>
</protein>
<organism evidence="3 4">
    <name type="scientific">Polyrhizophydium stewartii</name>
    <dbReference type="NCBI Taxonomy" id="2732419"/>
    <lineage>
        <taxon>Eukaryota</taxon>
        <taxon>Fungi</taxon>
        <taxon>Fungi incertae sedis</taxon>
        <taxon>Chytridiomycota</taxon>
        <taxon>Chytridiomycota incertae sedis</taxon>
        <taxon>Chytridiomycetes</taxon>
        <taxon>Rhizophydiales</taxon>
        <taxon>Rhizophydiales incertae sedis</taxon>
        <taxon>Polyrhizophydium</taxon>
    </lineage>
</organism>
<keyword evidence="4" id="KW-1185">Reference proteome</keyword>
<evidence type="ECO:0000256" key="2">
    <source>
        <dbReference type="SAM" id="Phobius"/>
    </source>
</evidence>
<keyword evidence="2" id="KW-0812">Transmembrane</keyword>
<evidence type="ECO:0000256" key="1">
    <source>
        <dbReference type="SAM" id="MobiDB-lite"/>
    </source>
</evidence>
<reference evidence="3 4" key="1">
    <citation type="submission" date="2023-09" db="EMBL/GenBank/DDBJ databases">
        <title>Pangenome analysis of Batrachochytrium dendrobatidis and related Chytrids.</title>
        <authorList>
            <person name="Yacoub M.N."/>
            <person name="Stajich J.E."/>
            <person name="James T.Y."/>
        </authorList>
    </citation>
    <scope>NUCLEOTIDE SEQUENCE [LARGE SCALE GENOMIC DNA]</scope>
    <source>
        <strain evidence="3 4">JEL0888</strain>
    </source>
</reference>
<keyword evidence="2" id="KW-1133">Transmembrane helix</keyword>
<feature type="transmembrane region" description="Helical" evidence="2">
    <location>
        <begin position="20"/>
        <end position="42"/>
    </location>
</feature>
<gene>
    <name evidence="3" type="ORF">HK105_203855</name>
</gene>
<accession>A0ABR4NA84</accession>
<evidence type="ECO:0000313" key="4">
    <source>
        <dbReference type="Proteomes" id="UP001527925"/>
    </source>
</evidence>
<feature type="transmembrane region" description="Helical" evidence="2">
    <location>
        <begin position="78"/>
        <end position="101"/>
    </location>
</feature>
<sequence length="320" mass="33275">MGDCATDAPLPPTPDPPDPVPSTSGIFNLVHSVFTLAFVLLADASRCGSALPRNAAAAAVVAQIAAAFKARPMATPGYWSLAVAAWATDLLARVGVISFHVRLLDTLPNANPYLASLAALAAVLLQSAAMLYLVVADATYSTPDAAPAVLAATPDSLAYSLYSLADITCIPVYGIVVFELVRARSAIDTTTRTFVQLVAAAGLGAATSAVSTTLFWLGLDPHWRLSSALLLGRLTFAKVLDRIASLVIDPSNDSNFRPLAKARIHRLLGLWNIRGSTSVTSLKPQQSVLKSQSASHTSNGNQAGIKAPTNSAIDSTEAGS</sequence>
<proteinExistence type="predicted"/>
<dbReference type="EMBL" id="JADGIZ020000016">
    <property type="protein sequence ID" value="KAL2916425.1"/>
    <property type="molecule type" value="Genomic_DNA"/>
</dbReference>
<feature type="region of interest" description="Disordered" evidence="1">
    <location>
        <begin position="288"/>
        <end position="320"/>
    </location>
</feature>
<name>A0ABR4NA84_9FUNG</name>
<comment type="caution">
    <text evidence="3">The sequence shown here is derived from an EMBL/GenBank/DDBJ whole genome shotgun (WGS) entry which is preliminary data.</text>
</comment>
<feature type="transmembrane region" description="Helical" evidence="2">
    <location>
        <begin position="54"/>
        <end position="72"/>
    </location>
</feature>